<keyword evidence="4" id="KW-0560">Oxidoreductase</keyword>
<evidence type="ECO:0000259" key="3">
    <source>
        <dbReference type="Pfam" id="PF01494"/>
    </source>
</evidence>
<proteinExistence type="predicted"/>
<evidence type="ECO:0000256" key="1">
    <source>
        <dbReference type="ARBA" id="ARBA00022630"/>
    </source>
</evidence>
<evidence type="ECO:0000256" key="2">
    <source>
        <dbReference type="ARBA" id="ARBA00022827"/>
    </source>
</evidence>
<dbReference type="PANTHER" id="PTHR43004:SF8">
    <property type="entry name" value="FAD-BINDING DOMAIN-CONTAINING PROTEIN-RELATED"/>
    <property type="match status" value="1"/>
</dbReference>
<evidence type="ECO:0000313" key="4">
    <source>
        <dbReference type="EMBL" id="MEI4271127.1"/>
    </source>
</evidence>
<dbReference type="RefSeq" id="WP_336403272.1">
    <property type="nucleotide sequence ID" value="NZ_JBAPLU010000004.1"/>
</dbReference>
<dbReference type="EMBL" id="JBAPLU010000004">
    <property type="protein sequence ID" value="MEI4271127.1"/>
    <property type="molecule type" value="Genomic_DNA"/>
</dbReference>
<name>A0ABU8DSX9_9ACTN</name>
<dbReference type="InterPro" id="IPR002938">
    <property type="entry name" value="FAD-bd"/>
</dbReference>
<protein>
    <submittedName>
        <fullName evidence="4">FAD-dependent monooxygenase</fullName>
    </submittedName>
</protein>
<dbReference type="PRINTS" id="PR00420">
    <property type="entry name" value="RNGMNOXGNASE"/>
</dbReference>
<dbReference type="GO" id="GO:0004497">
    <property type="term" value="F:monooxygenase activity"/>
    <property type="evidence" value="ECO:0007669"/>
    <property type="project" value="UniProtKB-KW"/>
</dbReference>
<dbReference type="InterPro" id="IPR036188">
    <property type="entry name" value="FAD/NAD-bd_sf"/>
</dbReference>
<sequence length="583" mass="62884">MSAPAVDVEVLVVGSGPMGTATALSLARAGIGVQVVTKRRWFADGPRAHVTNQRTMEVLRDLGVEDAVTAVATPWHLMGDMAFMTSVAGPELARMRAYGTGDDRRSDYLTGSPCPQLDVPQDRLEPVLADAAALAGAVYRMNTEYLSHRQDDDGVSTVLLDRLTGTEHTVRSRYLVGADGARSKVLADAGLTVEGLMGRATSMYTIFSADLTRYVEHRPSVIHWILNPAVGFGEIGMGTLRAIRPWTEWIAGWGHDPDTGPPDTSPEAVLPSIRAMIGDPDVEVRIRSTSTWQVNQAWAPQYSAGRVHCGGDAVHRHPPSGGLGSNTSIQDGYNLAWKLAYVLRGWAGDELLESYSLERAPVGRQVVMRANQSRLDYGPIRELFAARDAADPAAEMVRRLRDPGPAGVQLREELSAGLALKDTEHNAQGTEMNQRYSSGAVAAAPEEEVADRDPLLHLQATTRPGAKIPHVWLTDRSGRRLSSLDVVGRGGTTLVTGPAGWAWARAVEQLGLPFLRSVVVGGDEVHDPYLAWHRARGTAEDGALLVRPDGYVAWRREDGVGDVGEAVEVLRGVLAQVLAQPPD</sequence>
<dbReference type="InterPro" id="IPR050641">
    <property type="entry name" value="RIFMO-like"/>
</dbReference>
<evidence type="ECO:0000313" key="5">
    <source>
        <dbReference type="Proteomes" id="UP001361570"/>
    </source>
</evidence>
<gene>
    <name evidence="4" type="ORF">TEK04_05290</name>
</gene>
<dbReference type="SUPFAM" id="SSF51905">
    <property type="entry name" value="FAD/NAD(P)-binding domain"/>
    <property type="match status" value="1"/>
</dbReference>
<dbReference type="Pfam" id="PF21274">
    <property type="entry name" value="Rng_hyd_C"/>
    <property type="match status" value="1"/>
</dbReference>
<keyword evidence="4" id="KW-0503">Monooxygenase</keyword>
<reference evidence="4 5" key="1">
    <citation type="submission" date="2024-03" db="EMBL/GenBank/DDBJ databases">
        <title>Draft genome sequence of Klenkia sp. LSe6-5.</title>
        <authorList>
            <person name="Duangmal K."/>
            <person name="Chantavorakit T."/>
        </authorList>
    </citation>
    <scope>NUCLEOTIDE SEQUENCE [LARGE SCALE GENOMIC DNA]</scope>
    <source>
        <strain evidence="4 5">LSe6-5</strain>
    </source>
</reference>
<dbReference type="Pfam" id="PF01494">
    <property type="entry name" value="FAD_binding_3"/>
    <property type="match status" value="1"/>
</dbReference>
<comment type="caution">
    <text evidence="4">The sequence shown here is derived from an EMBL/GenBank/DDBJ whole genome shotgun (WGS) entry which is preliminary data.</text>
</comment>
<organism evidence="4 5">
    <name type="scientific">Klenkia sesuvii</name>
    <dbReference type="NCBI Taxonomy" id="3103137"/>
    <lineage>
        <taxon>Bacteria</taxon>
        <taxon>Bacillati</taxon>
        <taxon>Actinomycetota</taxon>
        <taxon>Actinomycetes</taxon>
        <taxon>Geodermatophilales</taxon>
        <taxon>Geodermatophilaceae</taxon>
        <taxon>Klenkia</taxon>
    </lineage>
</organism>
<dbReference type="Gene3D" id="3.30.9.10">
    <property type="entry name" value="D-Amino Acid Oxidase, subunit A, domain 2"/>
    <property type="match status" value="1"/>
</dbReference>
<dbReference type="Gene3D" id="3.50.50.60">
    <property type="entry name" value="FAD/NAD(P)-binding domain"/>
    <property type="match status" value="1"/>
</dbReference>
<keyword evidence="5" id="KW-1185">Reference proteome</keyword>
<dbReference type="Proteomes" id="UP001361570">
    <property type="component" value="Unassembled WGS sequence"/>
</dbReference>
<feature type="domain" description="FAD-binding" evidence="3">
    <location>
        <begin position="7"/>
        <end position="370"/>
    </location>
</feature>
<accession>A0ABU8DSX9</accession>
<keyword evidence="2" id="KW-0274">FAD</keyword>
<keyword evidence="1" id="KW-0285">Flavoprotein</keyword>
<dbReference type="Gene3D" id="3.40.30.120">
    <property type="match status" value="1"/>
</dbReference>
<dbReference type="PANTHER" id="PTHR43004">
    <property type="entry name" value="TRK SYSTEM POTASSIUM UPTAKE PROTEIN"/>
    <property type="match status" value="1"/>
</dbReference>